<dbReference type="Proteomes" id="UP001482620">
    <property type="component" value="Unassembled WGS sequence"/>
</dbReference>
<accession>A0ABV0UV57</accession>
<evidence type="ECO:0000313" key="2">
    <source>
        <dbReference type="Proteomes" id="UP001482620"/>
    </source>
</evidence>
<sequence>MWSRDMHHDGTRRSWLQADEMSFLPGLAGLSLTDEARSTIIWDAAAQHPEESAEVVHGSYQDASWTPPIQRFSRHAPLRGEPEQELPGGIIHPIWVPRKGWRMLLKRRL</sequence>
<proteinExistence type="predicted"/>
<reference evidence="1 2" key="1">
    <citation type="submission" date="2021-06" db="EMBL/GenBank/DDBJ databases">
        <authorList>
            <person name="Palmer J.M."/>
        </authorList>
    </citation>
    <scope>NUCLEOTIDE SEQUENCE [LARGE SCALE GENOMIC DNA]</scope>
    <source>
        <strain evidence="2">if_2019</strain>
        <tissue evidence="1">Muscle</tissue>
    </source>
</reference>
<gene>
    <name evidence="1" type="ORF">ILYODFUR_020952</name>
</gene>
<keyword evidence="2" id="KW-1185">Reference proteome</keyword>
<name>A0ABV0UV57_9TELE</name>
<comment type="caution">
    <text evidence="1">The sequence shown here is derived from an EMBL/GenBank/DDBJ whole genome shotgun (WGS) entry which is preliminary data.</text>
</comment>
<dbReference type="EMBL" id="JAHRIQ010083293">
    <property type="protein sequence ID" value="MEQ2248636.1"/>
    <property type="molecule type" value="Genomic_DNA"/>
</dbReference>
<protein>
    <submittedName>
        <fullName evidence="1">Uncharacterized protein</fullName>
    </submittedName>
</protein>
<evidence type="ECO:0000313" key="1">
    <source>
        <dbReference type="EMBL" id="MEQ2248636.1"/>
    </source>
</evidence>
<organism evidence="1 2">
    <name type="scientific">Ilyodon furcidens</name>
    <name type="common">goldbreast splitfin</name>
    <dbReference type="NCBI Taxonomy" id="33524"/>
    <lineage>
        <taxon>Eukaryota</taxon>
        <taxon>Metazoa</taxon>
        <taxon>Chordata</taxon>
        <taxon>Craniata</taxon>
        <taxon>Vertebrata</taxon>
        <taxon>Euteleostomi</taxon>
        <taxon>Actinopterygii</taxon>
        <taxon>Neopterygii</taxon>
        <taxon>Teleostei</taxon>
        <taxon>Neoteleostei</taxon>
        <taxon>Acanthomorphata</taxon>
        <taxon>Ovalentaria</taxon>
        <taxon>Atherinomorphae</taxon>
        <taxon>Cyprinodontiformes</taxon>
        <taxon>Goodeidae</taxon>
        <taxon>Ilyodon</taxon>
    </lineage>
</organism>